<evidence type="ECO:0000259" key="3">
    <source>
        <dbReference type="PROSITE" id="PS50004"/>
    </source>
</evidence>
<name>A0AAY4CNU9_9TELE</name>
<reference evidence="4 5" key="1">
    <citation type="submission" date="2020-06" db="EMBL/GenBank/DDBJ databases">
        <authorList>
            <consortium name="Wellcome Sanger Institute Data Sharing"/>
        </authorList>
    </citation>
    <scope>NUCLEOTIDE SEQUENCE [LARGE SCALE GENOMIC DNA]</scope>
</reference>
<feature type="signal peptide" evidence="2">
    <location>
        <begin position="1"/>
        <end position="29"/>
    </location>
</feature>
<feature type="chain" id="PRO_5044281140" description="C2 domain-containing protein" evidence="2">
    <location>
        <begin position="30"/>
        <end position="135"/>
    </location>
</feature>
<reference evidence="4" key="2">
    <citation type="submission" date="2025-08" db="UniProtKB">
        <authorList>
            <consortium name="Ensembl"/>
        </authorList>
    </citation>
    <scope>IDENTIFICATION</scope>
</reference>
<protein>
    <recommendedName>
        <fullName evidence="3">C2 domain-containing protein</fullName>
    </recommendedName>
</protein>
<dbReference type="GO" id="GO:0001913">
    <property type="term" value="P:T cell mediated cytotoxicity"/>
    <property type="evidence" value="ECO:0007669"/>
    <property type="project" value="TreeGrafter"/>
</dbReference>
<evidence type="ECO:0000313" key="5">
    <source>
        <dbReference type="Proteomes" id="UP000694580"/>
    </source>
</evidence>
<keyword evidence="1 2" id="KW-0732">Signal</keyword>
<dbReference type="CDD" id="cd00030">
    <property type="entry name" value="C2"/>
    <property type="match status" value="1"/>
</dbReference>
<dbReference type="AlphaFoldDB" id="A0AAY4CNU9"/>
<dbReference type="GO" id="GO:0051607">
    <property type="term" value="P:defense response to virus"/>
    <property type="evidence" value="ECO:0007669"/>
    <property type="project" value="TreeGrafter"/>
</dbReference>
<evidence type="ECO:0000313" key="4">
    <source>
        <dbReference type="Ensembl" id="ENSDCDP00010034895.1"/>
    </source>
</evidence>
<feature type="domain" description="C2" evidence="3">
    <location>
        <begin position="7"/>
        <end position="131"/>
    </location>
</feature>
<dbReference type="PRINTS" id="PR00360">
    <property type="entry name" value="C2DOMAIN"/>
</dbReference>
<dbReference type="Pfam" id="PF00168">
    <property type="entry name" value="C2"/>
    <property type="match status" value="1"/>
</dbReference>
<organism evidence="4 5">
    <name type="scientific">Denticeps clupeoides</name>
    <name type="common">denticle herring</name>
    <dbReference type="NCBI Taxonomy" id="299321"/>
    <lineage>
        <taxon>Eukaryota</taxon>
        <taxon>Metazoa</taxon>
        <taxon>Chordata</taxon>
        <taxon>Craniata</taxon>
        <taxon>Vertebrata</taxon>
        <taxon>Euteleostomi</taxon>
        <taxon>Actinopterygii</taxon>
        <taxon>Neopterygii</taxon>
        <taxon>Teleostei</taxon>
        <taxon>Clupei</taxon>
        <taxon>Clupeiformes</taxon>
        <taxon>Denticipitoidei</taxon>
        <taxon>Denticipitidae</taxon>
        <taxon>Denticeps</taxon>
    </lineage>
</organism>
<proteinExistence type="predicted"/>
<dbReference type="SUPFAM" id="SSF49562">
    <property type="entry name" value="C2 domain (Calcium/lipid-binding domain, CaLB)"/>
    <property type="match status" value="1"/>
</dbReference>
<evidence type="ECO:0000256" key="2">
    <source>
        <dbReference type="SAM" id="SignalP"/>
    </source>
</evidence>
<dbReference type="Proteomes" id="UP000694580">
    <property type="component" value="Chromosome 11"/>
</dbReference>
<accession>A0AAY4CNU9</accession>
<dbReference type="PANTHER" id="PTHR46096:SF3">
    <property type="entry name" value="PERFORIN-1"/>
    <property type="match status" value="1"/>
</dbReference>
<dbReference type="SMART" id="SM00239">
    <property type="entry name" value="C2"/>
    <property type="match status" value="1"/>
</dbReference>
<dbReference type="GeneTree" id="ENSGT00390000012710"/>
<sequence length="135" mass="14542">VGVLPKTMGSFRLVLLCTVVLSCLCAVQAKVRVWGISGSGITGDPVGAPDPYVKVYCGNSFGGMTDFQKDTANPSWNVEFNFPNSGVGDNLKLEIWDKDLNYDDKLGTCSSTVKSGSYKVTCSFGKGTLFYHYST</sequence>
<dbReference type="GO" id="GO:0001771">
    <property type="term" value="P:immunological synapse formation"/>
    <property type="evidence" value="ECO:0007669"/>
    <property type="project" value="TreeGrafter"/>
</dbReference>
<dbReference type="InterPro" id="IPR052784">
    <property type="entry name" value="Perforin-1_pore-forming"/>
</dbReference>
<dbReference type="Gene3D" id="2.60.40.150">
    <property type="entry name" value="C2 domain"/>
    <property type="match status" value="1"/>
</dbReference>
<dbReference type="GO" id="GO:0022829">
    <property type="term" value="F:wide pore channel activity"/>
    <property type="evidence" value="ECO:0007669"/>
    <property type="project" value="TreeGrafter"/>
</dbReference>
<dbReference type="Ensembl" id="ENSDCDT00010043531.1">
    <property type="protein sequence ID" value="ENSDCDP00010034895.1"/>
    <property type="gene ID" value="ENSDCDG00010022510.1"/>
</dbReference>
<dbReference type="PROSITE" id="PS50004">
    <property type="entry name" value="C2"/>
    <property type="match status" value="1"/>
</dbReference>
<dbReference type="GO" id="GO:0016020">
    <property type="term" value="C:membrane"/>
    <property type="evidence" value="ECO:0007669"/>
    <property type="project" value="TreeGrafter"/>
</dbReference>
<reference evidence="4" key="3">
    <citation type="submission" date="2025-09" db="UniProtKB">
        <authorList>
            <consortium name="Ensembl"/>
        </authorList>
    </citation>
    <scope>IDENTIFICATION</scope>
</reference>
<dbReference type="InterPro" id="IPR000008">
    <property type="entry name" value="C2_dom"/>
</dbReference>
<evidence type="ECO:0000256" key="1">
    <source>
        <dbReference type="ARBA" id="ARBA00022729"/>
    </source>
</evidence>
<dbReference type="PANTHER" id="PTHR46096">
    <property type="entry name" value="PERFORIN-1"/>
    <property type="match status" value="1"/>
</dbReference>
<dbReference type="InterPro" id="IPR035892">
    <property type="entry name" value="C2_domain_sf"/>
</dbReference>
<keyword evidence="5" id="KW-1185">Reference proteome</keyword>